<organism evidence="2 3">
    <name type="scientific">Shouchella lonarensis</name>
    <dbReference type="NCBI Taxonomy" id="1464122"/>
    <lineage>
        <taxon>Bacteria</taxon>
        <taxon>Bacillati</taxon>
        <taxon>Bacillota</taxon>
        <taxon>Bacilli</taxon>
        <taxon>Bacillales</taxon>
        <taxon>Bacillaceae</taxon>
        <taxon>Shouchella</taxon>
    </lineage>
</organism>
<name>A0A1G6NG70_9BACI</name>
<dbReference type="Pfam" id="PF25297">
    <property type="entry name" value="DUF7878"/>
    <property type="match status" value="1"/>
</dbReference>
<gene>
    <name evidence="2" type="ORF">SAMN05421737_11263</name>
</gene>
<accession>A0A1G6NG70</accession>
<evidence type="ECO:0000313" key="3">
    <source>
        <dbReference type="Proteomes" id="UP000242662"/>
    </source>
</evidence>
<evidence type="ECO:0000259" key="1">
    <source>
        <dbReference type="Pfam" id="PF25297"/>
    </source>
</evidence>
<keyword evidence="3" id="KW-1185">Reference proteome</keyword>
<feature type="domain" description="DUF7878" evidence="1">
    <location>
        <begin position="16"/>
        <end position="144"/>
    </location>
</feature>
<reference evidence="3" key="1">
    <citation type="submission" date="2016-09" db="EMBL/GenBank/DDBJ databases">
        <authorList>
            <person name="Varghese N."/>
            <person name="Submissions S."/>
        </authorList>
    </citation>
    <scope>NUCLEOTIDE SEQUENCE [LARGE SCALE GENOMIC DNA]</scope>
    <source>
        <strain evidence="3">25nlg</strain>
    </source>
</reference>
<proteinExistence type="predicted"/>
<dbReference type="InterPro" id="IPR057200">
    <property type="entry name" value="DUF7878"/>
</dbReference>
<sequence length="171" mass="20324">MNIIETKHTNANNITFEYEFTSKSESISNKQRADVPSILAVEALFIIKINDERYFEAELAILEFYKALFEWKTKVRDNFVPEFHYYTIEYGEYEDGALISLWPFSHQAKVTSIWAEADLHNVFERDYVVAAFCALEQRLREDIEGYFHIDLKYFLQHIPEHIPYFDDEEAT</sequence>
<dbReference type="STRING" id="1464122.SAMN05421737_11263"/>
<dbReference type="OrthoDB" id="2356865at2"/>
<dbReference type="EMBL" id="FMYM01000012">
    <property type="protein sequence ID" value="SDC66434.1"/>
    <property type="molecule type" value="Genomic_DNA"/>
</dbReference>
<dbReference type="Proteomes" id="UP000242662">
    <property type="component" value="Unassembled WGS sequence"/>
</dbReference>
<protein>
    <recommendedName>
        <fullName evidence="1">DUF7878 domain-containing protein</fullName>
    </recommendedName>
</protein>
<dbReference type="RefSeq" id="WP_090776540.1">
    <property type="nucleotide sequence ID" value="NZ_FMYM01000012.1"/>
</dbReference>
<evidence type="ECO:0000313" key="2">
    <source>
        <dbReference type="EMBL" id="SDC66434.1"/>
    </source>
</evidence>
<dbReference type="AlphaFoldDB" id="A0A1G6NG70"/>